<comment type="subunit">
    <text evidence="10">Associates with the ATP synthase complex. Interacts with MT-ATP6; interaction is direct. Interacts with ATP5MC2; interaction is direct.</text>
</comment>
<dbReference type="GO" id="GO:0005743">
    <property type="term" value="C:mitochondrial inner membrane"/>
    <property type="evidence" value="ECO:0007669"/>
    <property type="project" value="UniProtKB-SubCell"/>
</dbReference>
<keyword evidence="4" id="KW-0809">Transit peptide</keyword>
<evidence type="ECO:0000256" key="6">
    <source>
        <dbReference type="ARBA" id="ARBA00023128"/>
    </source>
</evidence>
<evidence type="ECO:0000256" key="12">
    <source>
        <dbReference type="SAM" id="MobiDB-lite"/>
    </source>
</evidence>
<keyword evidence="5 13" id="KW-1133">Transmembrane helix</keyword>
<dbReference type="InterPro" id="IPR053025">
    <property type="entry name" value="Mito_ATP_Synthase-Asso"/>
</dbReference>
<evidence type="ECO:0000256" key="13">
    <source>
        <dbReference type="SAM" id="Phobius"/>
    </source>
</evidence>
<evidence type="ECO:0000313" key="15">
    <source>
        <dbReference type="Proteomes" id="UP000192220"/>
    </source>
</evidence>
<dbReference type="SUPFAM" id="SSF46565">
    <property type="entry name" value="Chaperone J-domain"/>
    <property type="match status" value="1"/>
</dbReference>
<comment type="function">
    <text evidence="9">Mitochondrial protein enriched in neurons that acts as a regulator of mitochondrial respiration. Associates with the ATP synthase complex and facilitates ATP synthesis. May be a chaperone protein involved in the turnover of the subunits of mitochondrial complex I N-module. It facilitates the degradation of N-module subunits damaged by oxidative stress, and contributes to complex I functional efficiency.</text>
</comment>
<dbReference type="InParanoid" id="A0A2I4BQ59"/>
<feature type="transmembrane region" description="Helical" evidence="13">
    <location>
        <begin position="207"/>
        <end position="225"/>
    </location>
</feature>
<feature type="region of interest" description="Disordered" evidence="12">
    <location>
        <begin position="137"/>
        <end position="159"/>
    </location>
</feature>
<dbReference type="PRINTS" id="PR00625">
    <property type="entry name" value="JDOMAIN"/>
</dbReference>
<gene>
    <name evidence="16" type="primary">LOC106521737</name>
</gene>
<dbReference type="Pfam" id="PF00226">
    <property type="entry name" value="DnaJ"/>
    <property type="match status" value="1"/>
</dbReference>
<keyword evidence="8" id="KW-0143">Chaperone</keyword>
<dbReference type="SMART" id="SM00271">
    <property type="entry name" value="DnaJ"/>
    <property type="match status" value="1"/>
</dbReference>
<name>A0A2I4BQ59_AUSLI</name>
<proteinExistence type="predicted"/>
<evidence type="ECO:0000256" key="3">
    <source>
        <dbReference type="ARBA" id="ARBA00022792"/>
    </source>
</evidence>
<organism evidence="15 16">
    <name type="scientific">Austrofundulus limnaeus</name>
    <name type="common">Annual killifish</name>
    <dbReference type="NCBI Taxonomy" id="52670"/>
    <lineage>
        <taxon>Eukaryota</taxon>
        <taxon>Metazoa</taxon>
        <taxon>Chordata</taxon>
        <taxon>Craniata</taxon>
        <taxon>Vertebrata</taxon>
        <taxon>Euteleostomi</taxon>
        <taxon>Actinopterygii</taxon>
        <taxon>Neopterygii</taxon>
        <taxon>Teleostei</taxon>
        <taxon>Neoteleostei</taxon>
        <taxon>Acanthomorphata</taxon>
        <taxon>Ovalentaria</taxon>
        <taxon>Atherinomorphae</taxon>
        <taxon>Cyprinodontiformes</taxon>
        <taxon>Rivulidae</taxon>
        <taxon>Austrofundulus</taxon>
    </lineage>
</organism>
<evidence type="ECO:0000256" key="11">
    <source>
        <dbReference type="ARBA" id="ARBA00070112"/>
    </source>
</evidence>
<dbReference type="PANTHER" id="PTHR44873:SF1">
    <property type="entry name" value="DNAJ HOMOLOG SUBFAMILY C MEMBER 30, MITOCHONDRIAL"/>
    <property type="match status" value="1"/>
</dbReference>
<dbReference type="KEGG" id="alim:106521737"/>
<dbReference type="GeneID" id="106521737"/>
<evidence type="ECO:0000256" key="4">
    <source>
        <dbReference type="ARBA" id="ARBA00022946"/>
    </source>
</evidence>
<reference evidence="16" key="1">
    <citation type="submission" date="2025-08" db="UniProtKB">
        <authorList>
            <consortium name="RefSeq"/>
        </authorList>
    </citation>
    <scope>IDENTIFICATION</scope>
    <source>
        <strain evidence="16">Quisiro</strain>
        <tissue evidence="16">Liver</tissue>
    </source>
</reference>
<evidence type="ECO:0000313" key="16">
    <source>
        <dbReference type="RefSeq" id="XP_013869891.1"/>
    </source>
</evidence>
<evidence type="ECO:0000256" key="5">
    <source>
        <dbReference type="ARBA" id="ARBA00022989"/>
    </source>
</evidence>
<dbReference type="STRING" id="52670.A0A2I4BQ59"/>
<dbReference type="FunFam" id="1.10.287.110:FF:000060">
    <property type="entry name" value="DnaJ (Hsp40) homolog, subfamily C, member 30"/>
    <property type="match status" value="1"/>
</dbReference>
<dbReference type="OrthoDB" id="376357at2759"/>
<evidence type="ECO:0000256" key="2">
    <source>
        <dbReference type="ARBA" id="ARBA00022692"/>
    </source>
</evidence>
<dbReference type="InterPro" id="IPR036869">
    <property type="entry name" value="J_dom_sf"/>
</dbReference>
<dbReference type="InterPro" id="IPR001623">
    <property type="entry name" value="DnaJ_domain"/>
</dbReference>
<dbReference type="PROSITE" id="PS50076">
    <property type="entry name" value="DNAJ_2"/>
    <property type="match status" value="1"/>
</dbReference>
<keyword evidence="15" id="KW-1185">Reference proteome</keyword>
<dbReference type="CDD" id="cd06257">
    <property type="entry name" value="DnaJ"/>
    <property type="match status" value="1"/>
</dbReference>
<sequence length="226" mass="25907">MTGWKVPKHRIQAKIWRNLLSSSFGGQQSPWFRPSWGCEFVFREYSDNGTRSESLYKTKTGYYDVLGLSPSATQAQIKTAYYKQSFAYHPDRNAGSKEATLRFSMISEAYTVLGNKSLRKKYDRGLLSLSDLHATNKHASAKHRDSATHQAASRPSAAGRADRLHFQEFYKGHYGKQLERERQLRAKQQEQQKVQEETFANDMDDHVKFGLLFMALIAVGILFTIK</sequence>
<keyword evidence="6" id="KW-0496">Mitochondrion</keyword>
<dbReference type="Gene3D" id="1.10.287.110">
    <property type="entry name" value="DnaJ domain"/>
    <property type="match status" value="1"/>
</dbReference>
<evidence type="ECO:0000256" key="1">
    <source>
        <dbReference type="ARBA" id="ARBA00004434"/>
    </source>
</evidence>
<feature type="domain" description="J" evidence="14">
    <location>
        <begin position="61"/>
        <end position="126"/>
    </location>
</feature>
<dbReference type="PANTHER" id="PTHR44873">
    <property type="entry name" value="DNAJ HOMOLOG SUBFAMILY C MEMBER 30, MITOCHONDRIAL"/>
    <property type="match status" value="1"/>
</dbReference>
<evidence type="ECO:0000259" key="14">
    <source>
        <dbReference type="PROSITE" id="PS50076"/>
    </source>
</evidence>
<dbReference type="Proteomes" id="UP000192220">
    <property type="component" value="Unplaced"/>
</dbReference>
<evidence type="ECO:0000256" key="8">
    <source>
        <dbReference type="ARBA" id="ARBA00023186"/>
    </source>
</evidence>
<keyword evidence="3" id="KW-0999">Mitochondrion inner membrane</keyword>
<dbReference type="RefSeq" id="XP_013869891.1">
    <property type="nucleotide sequence ID" value="XM_014014437.1"/>
</dbReference>
<evidence type="ECO:0000256" key="9">
    <source>
        <dbReference type="ARBA" id="ARBA00058822"/>
    </source>
</evidence>
<dbReference type="AlphaFoldDB" id="A0A2I4BQ59"/>
<comment type="subcellular location">
    <subcellularLocation>
        <location evidence="1">Mitochondrion inner membrane</location>
        <topology evidence="1">Single-pass membrane protein</topology>
    </subcellularLocation>
</comment>
<keyword evidence="7 13" id="KW-0472">Membrane</keyword>
<evidence type="ECO:0000256" key="10">
    <source>
        <dbReference type="ARBA" id="ARBA00065070"/>
    </source>
</evidence>
<protein>
    <recommendedName>
        <fullName evidence="11">DnaJ homolog subfamily C member 30, mitochondrial</fullName>
    </recommendedName>
</protein>
<evidence type="ECO:0000256" key="7">
    <source>
        <dbReference type="ARBA" id="ARBA00023136"/>
    </source>
</evidence>
<accession>A0A2I4BQ59</accession>
<keyword evidence="2 13" id="KW-0812">Transmembrane</keyword>